<dbReference type="OrthoDB" id="77878at2759"/>
<name>A0A7R8UWD6_HERIL</name>
<evidence type="ECO:0000313" key="1">
    <source>
        <dbReference type="EMBL" id="CAD7088309.1"/>
    </source>
</evidence>
<sequence>MSVVRLSSRLLAPLNSTVRSSACSRYGKLLASGNRKGFVIVGAAALSTSSSDNNSVTPFLQAQPHQDQFQQLRKFSSLQKNQNQMTALPERRQFSTQEITKNLTLYSSQPRNVEKDPKTLKLKHEIDKPLVVMFSWLLAKQKNLLKYAKLYTDQGYDVLTIEITPWQLLWPTKGAQLVAADVIKFLESNTCFSPLILHGFSVGGYVWGECMVHMARDMDRYQPLIDRIVAQIWDSAADITEIPIGVPKSIFPRNPTLQKALRNYTIYHLKTFHEQATTHYIRSSQMFHSTLVKAPVLFFLSKNDPIGAENSNLSVRETMESLGIKCTWKCWDRSAHVMHYKHHTNEYLEHLFKHLEENHVGWRAEKSRAKL</sequence>
<dbReference type="AlphaFoldDB" id="A0A7R8UWD6"/>
<dbReference type="FunCoup" id="A0A7R8UWD6">
    <property type="interactions" value="8"/>
</dbReference>
<keyword evidence="2" id="KW-1185">Reference proteome</keyword>
<dbReference type="InterPro" id="IPR029058">
    <property type="entry name" value="AB_hydrolase_fold"/>
</dbReference>
<dbReference type="OMA" id="YLEYHMK"/>
<proteinExistence type="predicted"/>
<dbReference type="GO" id="GO:0017171">
    <property type="term" value="F:serine hydrolase activity"/>
    <property type="evidence" value="ECO:0007669"/>
    <property type="project" value="TreeGrafter"/>
</dbReference>
<dbReference type="Gene3D" id="3.40.50.1820">
    <property type="entry name" value="alpha/beta hydrolase"/>
    <property type="match status" value="1"/>
</dbReference>
<dbReference type="Proteomes" id="UP000594454">
    <property type="component" value="Chromosome 4"/>
</dbReference>
<accession>A0A7R8UWD6</accession>
<reference evidence="1 2" key="1">
    <citation type="submission" date="2020-11" db="EMBL/GenBank/DDBJ databases">
        <authorList>
            <person name="Wallbank WR R."/>
            <person name="Pardo Diaz C."/>
            <person name="Kozak K."/>
            <person name="Martin S."/>
            <person name="Jiggins C."/>
            <person name="Moest M."/>
            <person name="Warren A I."/>
            <person name="Generalovic N T."/>
            <person name="Byers J.R.P. K."/>
            <person name="Montejo-Kovacevich G."/>
            <person name="Yen C E."/>
        </authorList>
    </citation>
    <scope>NUCLEOTIDE SEQUENCE [LARGE SCALE GENOMIC DNA]</scope>
</reference>
<dbReference type="EMBL" id="LR899012">
    <property type="protein sequence ID" value="CAD7088309.1"/>
    <property type="molecule type" value="Genomic_DNA"/>
</dbReference>
<dbReference type="InParanoid" id="A0A7R8UWD6"/>
<dbReference type="InterPro" id="IPR008547">
    <property type="entry name" value="DUF829_TMEM53"/>
</dbReference>
<dbReference type="SUPFAM" id="SSF53474">
    <property type="entry name" value="alpha/beta-Hydrolases"/>
    <property type="match status" value="1"/>
</dbReference>
<protein>
    <submittedName>
        <fullName evidence="1">Uncharacterized protein</fullName>
    </submittedName>
</protein>
<dbReference type="PANTHER" id="PTHR20908">
    <property type="entry name" value="LD15586P"/>
    <property type="match status" value="1"/>
</dbReference>
<dbReference type="PANTHER" id="PTHR20908:SF1">
    <property type="entry name" value="LD15586P"/>
    <property type="match status" value="1"/>
</dbReference>
<gene>
    <name evidence="1" type="ORF">HERILL_LOCUS10948</name>
</gene>
<organism evidence="1 2">
    <name type="scientific">Hermetia illucens</name>
    <name type="common">Black soldier fly</name>
    <dbReference type="NCBI Taxonomy" id="343691"/>
    <lineage>
        <taxon>Eukaryota</taxon>
        <taxon>Metazoa</taxon>
        <taxon>Ecdysozoa</taxon>
        <taxon>Arthropoda</taxon>
        <taxon>Hexapoda</taxon>
        <taxon>Insecta</taxon>
        <taxon>Pterygota</taxon>
        <taxon>Neoptera</taxon>
        <taxon>Endopterygota</taxon>
        <taxon>Diptera</taxon>
        <taxon>Brachycera</taxon>
        <taxon>Stratiomyomorpha</taxon>
        <taxon>Stratiomyidae</taxon>
        <taxon>Hermetiinae</taxon>
        <taxon>Hermetia</taxon>
    </lineage>
</organism>
<evidence type="ECO:0000313" key="2">
    <source>
        <dbReference type="Proteomes" id="UP000594454"/>
    </source>
</evidence>
<dbReference type="Pfam" id="PF05705">
    <property type="entry name" value="DUF829"/>
    <property type="match status" value="1"/>
</dbReference>